<accession>A0A543FDU7</accession>
<dbReference type="AlphaFoldDB" id="A0A543FDU7"/>
<proteinExistence type="predicted"/>
<keyword evidence="3" id="KW-1185">Reference proteome</keyword>
<dbReference type="OrthoDB" id="6200718at2"/>
<evidence type="ECO:0000313" key="2">
    <source>
        <dbReference type="EMBL" id="TQM32060.1"/>
    </source>
</evidence>
<comment type="caution">
    <text evidence="2">The sequence shown here is derived from an EMBL/GenBank/DDBJ whole genome shotgun (WGS) entry which is preliminary data.</text>
</comment>
<dbReference type="InterPro" id="IPR025334">
    <property type="entry name" value="DUF4240"/>
</dbReference>
<dbReference type="Proteomes" id="UP000316331">
    <property type="component" value="Unassembled WGS sequence"/>
</dbReference>
<dbReference type="Pfam" id="PF14024">
    <property type="entry name" value="DUF4240"/>
    <property type="match status" value="1"/>
</dbReference>
<sequence length="170" mass="18786">MSEFPTAADEAKFWSLVESAWGLVGSEPAELRKALLDNDNDEAAYALHEHQGAFLEGLRTLGREMSAAELTALDRVVERKLYDIDRADIHEITDGSDDGFLYCRGFIVAMGRDYYDAVVADSGMAVPDAECETMCYLFAHIHNERFGDFPDTGSGITRESFSNAEGWAEG</sequence>
<dbReference type="EMBL" id="VFPG01000001">
    <property type="protein sequence ID" value="TQM32060.1"/>
    <property type="molecule type" value="Genomic_DNA"/>
</dbReference>
<gene>
    <name evidence="2" type="ORF">FB390_3733</name>
</gene>
<evidence type="ECO:0000259" key="1">
    <source>
        <dbReference type="Pfam" id="PF14024"/>
    </source>
</evidence>
<organism evidence="2 3">
    <name type="scientific">Nocardia bhagyanarayanae</name>
    <dbReference type="NCBI Taxonomy" id="1215925"/>
    <lineage>
        <taxon>Bacteria</taxon>
        <taxon>Bacillati</taxon>
        <taxon>Actinomycetota</taxon>
        <taxon>Actinomycetes</taxon>
        <taxon>Mycobacteriales</taxon>
        <taxon>Nocardiaceae</taxon>
        <taxon>Nocardia</taxon>
    </lineage>
</organism>
<feature type="domain" description="DUF4240" evidence="1">
    <location>
        <begin position="43"/>
        <end position="122"/>
    </location>
</feature>
<reference evidence="2 3" key="1">
    <citation type="submission" date="2019-06" db="EMBL/GenBank/DDBJ databases">
        <title>Sequencing the genomes of 1000 actinobacteria strains.</title>
        <authorList>
            <person name="Klenk H.-P."/>
        </authorList>
    </citation>
    <scope>NUCLEOTIDE SEQUENCE [LARGE SCALE GENOMIC DNA]</scope>
    <source>
        <strain evidence="2 3">DSM 103495</strain>
    </source>
</reference>
<protein>
    <submittedName>
        <fullName evidence="2">Uncharacterized protein DUF4240</fullName>
    </submittedName>
</protein>
<name>A0A543FDU7_9NOCA</name>
<dbReference type="RefSeq" id="WP_141810032.1">
    <property type="nucleotide sequence ID" value="NZ_VFPG01000001.1"/>
</dbReference>
<evidence type="ECO:0000313" key="3">
    <source>
        <dbReference type="Proteomes" id="UP000316331"/>
    </source>
</evidence>